<dbReference type="Proteomes" id="UP000472755">
    <property type="component" value="Unassembled WGS sequence"/>
</dbReference>
<dbReference type="EMBL" id="VUNJ01000001">
    <property type="protein sequence ID" value="MST90364.1"/>
    <property type="molecule type" value="Genomic_DNA"/>
</dbReference>
<evidence type="ECO:0000313" key="2">
    <source>
        <dbReference type="EMBL" id="KJF40552.1"/>
    </source>
</evidence>
<dbReference type="GeneID" id="42856281"/>
<evidence type="ECO:0000313" key="7">
    <source>
        <dbReference type="Proteomes" id="UP000472755"/>
    </source>
</evidence>
<comment type="caution">
    <text evidence="2">The sequence shown here is derived from an EMBL/GenBank/DDBJ whole genome shotgun (WGS) entry which is preliminary data.</text>
</comment>
<dbReference type="PATRIC" id="fig|1550024.3.peg.1485"/>
<reference evidence="4 7" key="2">
    <citation type="journal article" date="2019" name="Nat. Med.">
        <title>A library of human gut bacterial isolates paired with longitudinal multiomics data enables mechanistic microbiome research.</title>
        <authorList>
            <person name="Poyet M."/>
            <person name="Groussin M."/>
            <person name="Gibbons S.M."/>
            <person name="Avila-Pacheco J."/>
            <person name="Jiang X."/>
            <person name="Kearney S.M."/>
            <person name="Perrotta A.R."/>
            <person name="Berdy B."/>
            <person name="Zhao S."/>
            <person name="Lieberman T.D."/>
            <person name="Swanson P.K."/>
            <person name="Smith M."/>
            <person name="Roesemann S."/>
            <person name="Alexander J.E."/>
            <person name="Rich S.A."/>
            <person name="Livny J."/>
            <person name="Vlamakis H."/>
            <person name="Clish C."/>
            <person name="Bullock K."/>
            <person name="Deik A."/>
            <person name="Scott J."/>
            <person name="Pierce K.A."/>
            <person name="Xavier R.J."/>
            <person name="Alm E.J."/>
        </authorList>
    </citation>
    <scope>NUCLEOTIDE SEQUENCE [LARGE SCALE GENOMIC DNA]</scope>
    <source>
        <strain evidence="4 7">BIOML-A4</strain>
    </source>
</reference>
<dbReference type="RefSeq" id="WP_050004956.1">
    <property type="nucleotide sequence ID" value="NZ_CAQJQL010000148.1"/>
</dbReference>
<dbReference type="SUPFAM" id="SSF55729">
    <property type="entry name" value="Acyl-CoA N-acyltransferases (Nat)"/>
    <property type="match status" value="1"/>
</dbReference>
<evidence type="ECO:0000313" key="5">
    <source>
        <dbReference type="Proteomes" id="UP000032483"/>
    </source>
</evidence>
<dbReference type="InterPro" id="IPR051531">
    <property type="entry name" value="N-acetyltransferase"/>
</dbReference>
<dbReference type="InterPro" id="IPR000182">
    <property type="entry name" value="GNAT_dom"/>
</dbReference>
<keyword evidence="2" id="KW-0808">Transferase</keyword>
<dbReference type="Pfam" id="PF13302">
    <property type="entry name" value="Acetyltransf_3"/>
    <property type="match status" value="1"/>
</dbReference>
<keyword evidence="5" id="KW-1185">Reference proteome</keyword>
<evidence type="ECO:0000313" key="4">
    <source>
        <dbReference type="EMBL" id="MTS26391.1"/>
    </source>
</evidence>
<dbReference type="Proteomes" id="UP000431913">
    <property type="component" value="Unassembled WGS sequence"/>
</dbReference>
<organism evidence="2 5">
    <name type="scientific">Ruthenibacterium lactatiformans</name>
    <dbReference type="NCBI Taxonomy" id="1550024"/>
    <lineage>
        <taxon>Bacteria</taxon>
        <taxon>Bacillati</taxon>
        <taxon>Bacillota</taxon>
        <taxon>Clostridia</taxon>
        <taxon>Eubacteriales</taxon>
        <taxon>Oscillospiraceae</taxon>
        <taxon>Ruthenibacterium</taxon>
    </lineage>
</organism>
<dbReference type="AlphaFoldDB" id="A0A0D8J0W6"/>
<accession>A0A0D8J0W6</accession>
<dbReference type="EMBL" id="WMZU01000003">
    <property type="protein sequence ID" value="MTS26391.1"/>
    <property type="molecule type" value="Genomic_DNA"/>
</dbReference>
<dbReference type="Gene3D" id="3.40.630.30">
    <property type="match status" value="1"/>
</dbReference>
<dbReference type="PROSITE" id="PS51186">
    <property type="entry name" value="GNAT"/>
    <property type="match status" value="1"/>
</dbReference>
<dbReference type="EMBL" id="JXXK01000006">
    <property type="protein sequence ID" value="KJF40552.1"/>
    <property type="molecule type" value="Genomic_DNA"/>
</dbReference>
<dbReference type="PANTHER" id="PTHR43792">
    <property type="entry name" value="GNAT FAMILY, PUTATIVE (AFU_ORTHOLOGUE AFUA_3G00765)-RELATED-RELATED"/>
    <property type="match status" value="1"/>
</dbReference>
<dbReference type="GO" id="GO:0016747">
    <property type="term" value="F:acyltransferase activity, transferring groups other than amino-acyl groups"/>
    <property type="evidence" value="ECO:0007669"/>
    <property type="project" value="InterPro"/>
</dbReference>
<proteinExistence type="predicted"/>
<gene>
    <name evidence="3" type="ORF">FYJ76_00205</name>
    <name evidence="4" type="ORF">GMD59_03705</name>
    <name evidence="2" type="ORF">TQ39_06585</name>
</gene>
<evidence type="ECO:0000259" key="1">
    <source>
        <dbReference type="PROSITE" id="PS51186"/>
    </source>
</evidence>
<evidence type="ECO:0000313" key="3">
    <source>
        <dbReference type="EMBL" id="MST90364.1"/>
    </source>
</evidence>
<feature type="domain" description="N-acetyltransferase" evidence="1">
    <location>
        <begin position="12"/>
        <end position="168"/>
    </location>
</feature>
<reference evidence="3 6" key="3">
    <citation type="submission" date="2019-08" db="EMBL/GenBank/DDBJ databases">
        <title>In-depth cultivation of the pig gut microbiome towards novel bacterial diversity and tailored functional studies.</title>
        <authorList>
            <person name="Wylensek D."/>
            <person name="Hitch T.C.A."/>
            <person name="Clavel T."/>
        </authorList>
    </citation>
    <scope>NUCLEOTIDE SEQUENCE [LARGE SCALE GENOMIC DNA]</scope>
    <source>
        <strain evidence="3 6">WCA3-601-WT-6J</strain>
    </source>
</reference>
<protein>
    <submittedName>
        <fullName evidence="3">GNAT family N-acetyltransferase</fullName>
    </submittedName>
    <submittedName>
        <fullName evidence="2">GNAT family acetyltransferase</fullName>
    </submittedName>
</protein>
<dbReference type="InterPro" id="IPR016181">
    <property type="entry name" value="Acyl_CoA_acyltransferase"/>
</dbReference>
<name>A0A0D8J0W6_9FIRM</name>
<sequence length="204" mass="23836">MSNTPTLETERLILRKFTENDLEALYQIYRDPDVNRFLPWFPLQSMDEARKFFEDRYASLYAEPQAYAYAICLKRGNRPIGYVKVDMAEPHDFGYGLRAEFWHQGIATEAGRAVTAQVKRDGLPYITATHDVNNPRSGGVMRQIGMKYQYSYEEQWQPKDLLVTFRLYQLNLDGNGSRVYQKYWNESAVHFVEEEVSAHVFPAL</sequence>
<dbReference type="PANTHER" id="PTHR43792:SF1">
    <property type="entry name" value="N-ACETYLTRANSFERASE DOMAIN-CONTAINING PROTEIN"/>
    <property type="match status" value="1"/>
</dbReference>
<dbReference type="Proteomes" id="UP000032483">
    <property type="component" value="Unassembled WGS sequence"/>
</dbReference>
<reference evidence="2" key="1">
    <citation type="submission" date="2015-02" db="EMBL/GenBank/DDBJ databases">
        <title>A novel member of the family Ruminococcaceae isolated from human feces.</title>
        <authorList>
            <person name="Shkoporov A.N."/>
            <person name="Chaplin A.V."/>
            <person name="Motuzova O.V."/>
            <person name="Kafarskaia L.I."/>
            <person name="Khokhlova E.V."/>
            <person name="Efimov B.A."/>
        </authorList>
    </citation>
    <scope>NUCLEOTIDE SEQUENCE [LARGE SCALE GENOMIC DNA]</scope>
    <source>
        <strain evidence="2">585-1</strain>
    </source>
</reference>
<evidence type="ECO:0000313" key="6">
    <source>
        <dbReference type="Proteomes" id="UP000431913"/>
    </source>
</evidence>